<sequence>MAEIQYSIVERTQISDDQLNELVDLCTESFGKDNRDLIVLQTLAGGREETKKKAFYKLVWSTGKLFVAVRDGSTELLGAAVWYKPRETPDETLSAQDASWPDLVAWKKEAAEILKDVNKSGQNIAPWYLNLIAVHPKYQGLGIGRALIEDGRRQSNGAELLLHASNEHNVQIYTRLGFTLQKSTFVRGPYGNFTMYLLAMPPPPSP</sequence>
<dbReference type="KEGG" id="more:E1B28_004914"/>
<proteinExistence type="predicted"/>
<dbReference type="InterPro" id="IPR016181">
    <property type="entry name" value="Acyl_CoA_acyltransferase"/>
</dbReference>
<dbReference type="InterPro" id="IPR052523">
    <property type="entry name" value="Trichothecene_AcTrans"/>
</dbReference>
<feature type="domain" description="N-acetyltransferase" evidence="1">
    <location>
        <begin position="67"/>
        <end position="203"/>
    </location>
</feature>
<dbReference type="PANTHER" id="PTHR42791">
    <property type="entry name" value="GNAT FAMILY ACETYLTRANSFERASE"/>
    <property type="match status" value="1"/>
</dbReference>
<evidence type="ECO:0000313" key="2">
    <source>
        <dbReference type="EMBL" id="KAG7097577.1"/>
    </source>
</evidence>
<evidence type="ECO:0000313" key="3">
    <source>
        <dbReference type="Proteomes" id="UP001049176"/>
    </source>
</evidence>
<dbReference type="GeneID" id="66073990"/>
<name>A0A9P7UZN7_9AGAR</name>
<gene>
    <name evidence="2" type="ORF">E1B28_004914</name>
</gene>
<dbReference type="CDD" id="cd04301">
    <property type="entry name" value="NAT_SF"/>
    <property type="match status" value="1"/>
</dbReference>
<reference evidence="2" key="1">
    <citation type="journal article" date="2021" name="Genome Biol. Evol.">
        <title>The assembled and annotated genome of the fairy-ring fungus Marasmius oreades.</title>
        <authorList>
            <person name="Hiltunen M."/>
            <person name="Ament-Velasquez S.L."/>
            <person name="Johannesson H."/>
        </authorList>
    </citation>
    <scope>NUCLEOTIDE SEQUENCE</scope>
    <source>
        <strain evidence="2">03SP1</strain>
    </source>
</reference>
<dbReference type="PROSITE" id="PS51186">
    <property type="entry name" value="GNAT"/>
    <property type="match status" value="1"/>
</dbReference>
<dbReference type="AlphaFoldDB" id="A0A9P7UZN7"/>
<dbReference type="Gene3D" id="3.40.630.30">
    <property type="match status" value="1"/>
</dbReference>
<dbReference type="OrthoDB" id="4738875at2759"/>
<dbReference type="RefSeq" id="XP_043014047.1">
    <property type="nucleotide sequence ID" value="XM_043149441.1"/>
</dbReference>
<dbReference type="SUPFAM" id="SSF55729">
    <property type="entry name" value="Acyl-CoA N-acyltransferases (Nat)"/>
    <property type="match status" value="1"/>
</dbReference>
<dbReference type="PANTHER" id="PTHR42791:SF1">
    <property type="entry name" value="N-ACETYLTRANSFERASE DOMAIN-CONTAINING PROTEIN"/>
    <property type="match status" value="1"/>
</dbReference>
<dbReference type="GO" id="GO:0016747">
    <property type="term" value="F:acyltransferase activity, transferring groups other than amino-acyl groups"/>
    <property type="evidence" value="ECO:0007669"/>
    <property type="project" value="InterPro"/>
</dbReference>
<evidence type="ECO:0000259" key="1">
    <source>
        <dbReference type="PROSITE" id="PS51186"/>
    </source>
</evidence>
<dbReference type="Proteomes" id="UP001049176">
    <property type="component" value="Chromosome 2"/>
</dbReference>
<dbReference type="EMBL" id="CM032182">
    <property type="protein sequence ID" value="KAG7097577.1"/>
    <property type="molecule type" value="Genomic_DNA"/>
</dbReference>
<dbReference type="InterPro" id="IPR000182">
    <property type="entry name" value="GNAT_dom"/>
</dbReference>
<keyword evidence="3" id="KW-1185">Reference proteome</keyword>
<accession>A0A9P7UZN7</accession>
<organism evidence="2 3">
    <name type="scientific">Marasmius oreades</name>
    <name type="common">fairy-ring Marasmius</name>
    <dbReference type="NCBI Taxonomy" id="181124"/>
    <lineage>
        <taxon>Eukaryota</taxon>
        <taxon>Fungi</taxon>
        <taxon>Dikarya</taxon>
        <taxon>Basidiomycota</taxon>
        <taxon>Agaricomycotina</taxon>
        <taxon>Agaricomycetes</taxon>
        <taxon>Agaricomycetidae</taxon>
        <taxon>Agaricales</taxon>
        <taxon>Marasmiineae</taxon>
        <taxon>Marasmiaceae</taxon>
        <taxon>Marasmius</taxon>
    </lineage>
</organism>
<dbReference type="Pfam" id="PF13508">
    <property type="entry name" value="Acetyltransf_7"/>
    <property type="match status" value="1"/>
</dbReference>
<protein>
    <recommendedName>
        <fullName evidence="1">N-acetyltransferase domain-containing protein</fullName>
    </recommendedName>
</protein>
<comment type="caution">
    <text evidence="2">The sequence shown here is derived from an EMBL/GenBank/DDBJ whole genome shotgun (WGS) entry which is preliminary data.</text>
</comment>